<proteinExistence type="predicted"/>
<dbReference type="Proteomes" id="UP000284706">
    <property type="component" value="Unassembled WGS sequence"/>
</dbReference>
<evidence type="ECO:0000313" key="3">
    <source>
        <dbReference type="Proteomes" id="UP000284706"/>
    </source>
</evidence>
<gene>
    <name evidence="2" type="ORF">CVT26_010081</name>
</gene>
<dbReference type="AlphaFoldDB" id="A0A409WTH6"/>
<feature type="region of interest" description="Disordered" evidence="1">
    <location>
        <begin position="1"/>
        <end position="30"/>
    </location>
</feature>
<protein>
    <submittedName>
        <fullName evidence="2">Uncharacterized protein</fullName>
    </submittedName>
</protein>
<organism evidence="2 3">
    <name type="scientific">Gymnopilus dilepis</name>
    <dbReference type="NCBI Taxonomy" id="231916"/>
    <lineage>
        <taxon>Eukaryota</taxon>
        <taxon>Fungi</taxon>
        <taxon>Dikarya</taxon>
        <taxon>Basidiomycota</taxon>
        <taxon>Agaricomycotina</taxon>
        <taxon>Agaricomycetes</taxon>
        <taxon>Agaricomycetidae</taxon>
        <taxon>Agaricales</taxon>
        <taxon>Agaricineae</taxon>
        <taxon>Hymenogastraceae</taxon>
        <taxon>Gymnopilus</taxon>
    </lineage>
</organism>
<dbReference type="EMBL" id="NHYE01004826">
    <property type="protein sequence ID" value="PPQ81787.1"/>
    <property type="molecule type" value="Genomic_DNA"/>
</dbReference>
<feature type="compositionally biased region" description="Basic and acidic residues" evidence="1">
    <location>
        <begin position="1"/>
        <end position="26"/>
    </location>
</feature>
<dbReference type="InParanoid" id="A0A409WTH6"/>
<evidence type="ECO:0000313" key="2">
    <source>
        <dbReference type="EMBL" id="PPQ81787.1"/>
    </source>
</evidence>
<name>A0A409WTH6_9AGAR</name>
<accession>A0A409WTH6</accession>
<keyword evidence="3" id="KW-1185">Reference proteome</keyword>
<sequence>MTRLHPGGEKQSDKKNPLLPAREHGKAVKGSQKYSFGLAALAQRSSSSCELRIHVRDVNEPGKASKVQTFELTQPARKAGTTIIPDERDFSVPINLQGMATFVKS</sequence>
<evidence type="ECO:0000256" key="1">
    <source>
        <dbReference type="SAM" id="MobiDB-lite"/>
    </source>
</evidence>
<reference evidence="2 3" key="1">
    <citation type="journal article" date="2018" name="Evol. Lett.">
        <title>Horizontal gene cluster transfer increased hallucinogenic mushroom diversity.</title>
        <authorList>
            <person name="Reynolds H.T."/>
            <person name="Vijayakumar V."/>
            <person name="Gluck-Thaler E."/>
            <person name="Korotkin H.B."/>
            <person name="Matheny P.B."/>
            <person name="Slot J.C."/>
        </authorList>
    </citation>
    <scope>NUCLEOTIDE SEQUENCE [LARGE SCALE GENOMIC DNA]</scope>
    <source>
        <strain evidence="2 3">SRW20</strain>
    </source>
</reference>
<comment type="caution">
    <text evidence="2">The sequence shown here is derived from an EMBL/GenBank/DDBJ whole genome shotgun (WGS) entry which is preliminary data.</text>
</comment>